<sequence length="85" mass="9969">MSNMIVDNVVEFASYWWFRYLMVTELYMVEKWERVTIHVLFMVLFCVFWYFNYSVLLSLAGLISPNTLIADILPGAHQGQGVKVI</sequence>
<keyword evidence="1" id="KW-0472">Membrane</keyword>
<evidence type="ECO:0000313" key="3">
    <source>
        <dbReference type="Proteomes" id="UP000268350"/>
    </source>
</evidence>
<keyword evidence="1" id="KW-0812">Transmembrane</keyword>
<accession>A0A3B0J4Q6</accession>
<protein>
    <submittedName>
        <fullName evidence="2">Uncharacterized protein</fullName>
    </submittedName>
</protein>
<gene>
    <name evidence="2" type="ORF">DGUA_6G007443</name>
</gene>
<reference evidence="3" key="1">
    <citation type="submission" date="2018-01" db="EMBL/GenBank/DDBJ databases">
        <authorList>
            <person name="Alioto T."/>
            <person name="Alioto T."/>
        </authorList>
    </citation>
    <scope>NUCLEOTIDE SEQUENCE [LARGE SCALE GENOMIC DNA]</scope>
</reference>
<evidence type="ECO:0000256" key="1">
    <source>
        <dbReference type="SAM" id="Phobius"/>
    </source>
</evidence>
<name>A0A3B0J4Q6_DROGU</name>
<evidence type="ECO:0000313" key="2">
    <source>
        <dbReference type="EMBL" id="SPP76844.1"/>
    </source>
</evidence>
<dbReference type="Proteomes" id="UP000268350">
    <property type="component" value="Unassembled WGS sequence"/>
</dbReference>
<proteinExistence type="predicted"/>
<keyword evidence="1" id="KW-1133">Transmembrane helix</keyword>
<dbReference type="AlphaFoldDB" id="A0A3B0J4Q6"/>
<keyword evidence="3" id="KW-1185">Reference proteome</keyword>
<dbReference type="EMBL" id="OUUW01000002">
    <property type="protein sequence ID" value="SPP76844.1"/>
    <property type="molecule type" value="Genomic_DNA"/>
</dbReference>
<feature type="transmembrane region" description="Helical" evidence="1">
    <location>
        <begin position="41"/>
        <end position="63"/>
    </location>
</feature>
<organism evidence="2 3">
    <name type="scientific">Drosophila guanche</name>
    <name type="common">Fruit fly</name>
    <dbReference type="NCBI Taxonomy" id="7266"/>
    <lineage>
        <taxon>Eukaryota</taxon>
        <taxon>Metazoa</taxon>
        <taxon>Ecdysozoa</taxon>
        <taxon>Arthropoda</taxon>
        <taxon>Hexapoda</taxon>
        <taxon>Insecta</taxon>
        <taxon>Pterygota</taxon>
        <taxon>Neoptera</taxon>
        <taxon>Endopterygota</taxon>
        <taxon>Diptera</taxon>
        <taxon>Brachycera</taxon>
        <taxon>Muscomorpha</taxon>
        <taxon>Ephydroidea</taxon>
        <taxon>Drosophilidae</taxon>
        <taxon>Drosophila</taxon>
        <taxon>Sophophora</taxon>
    </lineage>
</organism>
<dbReference type="OMA" id="IHAIFMI"/>
<dbReference type="OrthoDB" id="202672at2759"/>